<keyword evidence="2" id="KW-1185">Reference proteome</keyword>
<evidence type="ECO:0000313" key="1">
    <source>
        <dbReference type="EMBL" id="PSY42766.1"/>
    </source>
</evidence>
<accession>A0ABX5HID7</accession>
<gene>
    <name evidence="1" type="ORF">C7B09_09890</name>
</gene>
<dbReference type="EMBL" id="PYQT01000008">
    <property type="protein sequence ID" value="PSY42766.1"/>
    <property type="molecule type" value="Genomic_DNA"/>
</dbReference>
<dbReference type="Proteomes" id="UP000240382">
    <property type="component" value="Unassembled WGS sequence"/>
</dbReference>
<proteinExistence type="predicted"/>
<reference evidence="1 2" key="1">
    <citation type="submission" date="2018-03" db="EMBL/GenBank/DDBJ databases">
        <title>Whole Genome Sequencing of Escherichia coli isolates from wildlife.</title>
        <authorList>
            <person name="Whitehouse C.A."/>
            <person name="Lacher D.W."/>
            <person name="Mammel M.K."/>
            <person name="Barnaba T."/>
            <person name="Lorch J.M."/>
        </authorList>
    </citation>
    <scope>NUCLEOTIDE SEQUENCE [LARGE SCALE GENOMIC DNA]</scope>
    <source>
        <strain evidence="1 2">20507-2</strain>
    </source>
</reference>
<comment type="caution">
    <text evidence="1">The sequence shown here is derived from an EMBL/GenBank/DDBJ whole genome shotgun (WGS) entry which is preliminary data.</text>
</comment>
<evidence type="ECO:0000313" key="2">
    <source>
        <dbReference type="Proteomes" id="UP000240382"/>
    </source>
</evidence>
<name>A0ABX5HID7_ESCAL</name>
<organism evidence="1 2">
    <name type="scientific">Escherichia albertii</name>
    <dbReference type="NCBI Taxonomy" id="208962"/>
    <lineage>
        <taxon>Bacteria</taxon>
        <taxon>Pseudomonadati</taxon>
        <taxon>Pseudomonadota</taxon>
        <taxon>Gammaproteobacteria</taxon>
        <taxon>Enterobacterales</taxon>
        <taxon>Enterobacteriaceae</taxon>
        <taxon>Escherichia</taxon>
    </lineage>
</organism>
<protein>
    <submittedName>
        <fullName evidence="1">Putrescine/spermidine ABC transporter substrate-binding protein</fullName>
    </submittedName>
</protein>
<sequence length="56" mass="6618">MLARLLYSEQCWPGESSLFLHRADKEYARLLHIFQCDNFCSFVNELSEGKRYGCLK</sequence>